<dbReference type="InterPro" id="IPR032675">
    <property type="entry name" value="LRR_dom_sf"/>
</dbReference>
<dbReference type="OrthoDB" id="5273213at2759"/>
<dbReference type="PANTHER" id="PTHR18849">
    <property type="entry name" value="LEUCINE RICH REPEAT PROTEIN"/>
    <property type="match status" value="1"/>
</dbReference>
<dbReference type="EnsemblMetazoa" id="CLYHEMT005403.1">
    <property type="protein sequence ID" value="CLYHEMP005403.1"/>
    <property type="gene ID" value="CLYHEMG005403"/>
</dbReference>
<evidence type="ECO:0000256" key="7">
    <source>
        <dbReference type="ARBA" id="ARBA00023186"/>
    </source>
</evidence>
<dbReference type="InterPro" id="IPR000626">
    <property type="entry name" value="Ubiquitin-like_dom"/>
</dbReference>
<dbReference type="PANTHER" id="PTHR18849:SF0">
    <property type="entry name" value="CILIA- AND FLAGELLA-ASSOCIATED PROTEIN 410-RELATED"/>
    <property type="match status" value="1"/>
</dbReference>
<dbReference type="SUPFAM" id="SSF74924">
    <property type="entry name" value="Cap-Gly domain"/>
    <property type="match status" value="1"/>
</dbReference>
<dbReference type="SUPFAM" id="SSF54236">
    <property type="entry name" value="Ubiquitin-like"/>
    <property type="match status" value="1"/>
</dbReference>
<name>A0A7M5V3B0_9CNID</name>
<dbReference type="Proteomes" id="UP000594262">
    <property type="component" value="Unplaced"/>
</dbReference>
<comment type="similarity">
    <text evidence="2">Belongs to the TBCE family.</text>
</comment>
<accession>A0A7M5V3B0</accession>
<dbReference type="CDD" id="cd17044">
    <property type="entry name" value="Ubl_TBCE"/>
    <property type="match status" value="1"/>
</dbReference>
<dbReference type="InterPro" id="IPR044079">
    <property type="entry name" value="Ubl_TBCE"/>
</dbReference>
<dbReference type="PROSITE" id="PS51450">
    <property type="entry name" value="LRR"/>
    <property type="match status" value="1"/>
</dbReference>
<dbReference type="InterPro" id="IPR001611">
    <property type="entry name" value="Leu-rich_rpt"/>
</dbReference>
<dbReference type="InterPro" id="IPR036859">
    <property type="entry name" value="CAP-Gly_dom_sf"/>
</dbReference>
<protein>
    <recommendedName>
        <fullName evidence="3">Tubulin-specific chaperone E</fullName>
    </recommendedName>
    <alternativeName>
        <fullName evidence="9">Tubulin-folding cofactor E</fullName>
    </alternativeName>
</protein>
<dbReference type="Pfam" id="PF14560">
    <property type="entry name" value="Ubiquitin_2"/>
    <property type="match status" value="1"/>
</dbReference>
<dbReference type="PROSITE" id="PS00845">
    <property type="entry name" value="CAP_GLY_1"/>
    <property type="match status" value="1"/>
</dbReference>
<dbReference type="AlphaFoldDB" id="A0A7M5V3B0"/>
<evidence type="ECO:0000256" key="4">
    <source>
        <dbReference type="ARBA" id="ARBA00022490"/>
    </source>
</evidence>
<evidence type="ECO:0000313" key="12">
    <source>
        <dbReference type="Proteomes" id="UP000594262"/>
    </source>
</evidence>
<dbReference type="PROSITE" id="PS50245">
    <property type="entry name" value="CAP_GLY_2"/>
    <property type="match status" value="1"/>
</dbReference>
<keyword evidence="5" id="KW-0433">Leucine-rich repeat</keyword>
<keyword evidence="7" id="KW-0143">Chaperone</keyword>
<dbReference type="SUPFAM" id="SSF52058">
    <property type="entry name" value="L domain-like"/>
    <property type="match status" value="1"/>
</dbReference>
<comment type="subcellular location">
    <subcellularLocation>
        <location evidence="1">Cytoplasm</location>
        <location evidence="1">Cytoskeleton</location>
    </subcellularLocation>
</comment>
<dbReference type="Gene3D" id="3.80.10.10">
    <property type="entry name" value="Ribonuclease Inhibitor"/>
    <property type="match status" value="2"/>
</dbReference>
<evidence type="ECO:0000256" key="5">
    <source>
        <dbReference type="ARBA" id="ARBA00022614"/>
    </source>
</evidence>
<sequence>YFFYSEIITLTYKKYYRKKNQQNMTQDKIPEHYLGERCYLDDYKGTIRFIGQVPPTKGVWYGVEWDEARGKHDGSMNGISYFKCKDEHGSFVRLSKIQFGADATSMLKKTYGKGYFDEETVVINAKSKANEKVIEMVGFEKVALQQSDLFSLKEVDLSETMVSHGVKEHTIASLCPRLKYLSLSKTLLSTFKDALQIIQDLENLQVWNISENKIYDWNIEEKDIFGKLPNKLCSLYMNDVNINWEQLLNILQRLPTIKEVYACFNPIATPLSQHDRIKELEILNLEGCHINSWENLKKVFSGQSKLEWLILNDNQLEMITCEKDADIFSNLKSLSLNFNKIEKWDSINELRNLKNLNEVRFRDNPVSKDLTTFELRMELVARLDNVDIINGSKVEPGERRVAEVTYIKKYSSDFFSSQTTEENKLAFHEKHPCYSKMIEVHGAPVQEKTANQKLKENLLSITIKCPDCDSKAPFTKKVPANMKIQQLKGIIQRAMKVPNIKQKLSYLDQKNSREIELDDNMKELSYYSMKTDDVVFVRW</sequence>
<dbReference type="Pfam" id="PF01302">
    <property type="entry name" value="CAP_GLY"/>
    <property type="match status" value="1"/>
</dbReference>
<evidence type="ECO:0000259" key="10">
    <source>
        <dbReference type="PROSITE" id="PS50245"/>
    </source>
</evidence>
<evidence type="ECO:0000256" key="6">
    <source>
        <dbReference type="ARBA" id="ARBA00022737"/>
    </source>
</evidence>
<evidence type="ECO:0000313" key="11">
    <source>
        <dbReference type="EnsemblMetazoa" id="CLYHEMP005403.1"/>
    </source>
</evidence>
<dbReference type="GO" id="GO:0005856">
    <property type="term" value="C:cytoskeleton"/>
    <property type="evidence" value="ECO:0007669"/>
    <property type="project" value="UniProtKB-SubCell"/>
</dbReference>
<dbReference type="InterPro" id="IPR029071">
    <property type="entry name" value="Ubiquitin-like_domsf"/>
</dbReference>
<keyword evidence="12" id="KW-1185">Reference proteome</keyword>
<evidence type="ECO:0000256" key="1">
    <source>
        <dbReference type="ARBA" id="ARBA00004245"/>
    </source>
</evidence>
<feature type="domain" description="CAP-Gly" evidence="10">
    <location>
        <begin position="51"/>
        <end position="93"/>
    </location>
</feature>
<reference evidence="11" key="1">
    <citation type="submission" date="2021-01" db="UniProtKB">
        <authorList>
            <consortium name="EnsemblMetazoa"/>
        </authorList>
    </citation>
    <scope>IDENTIFICATION</scope>
</reference>
<dbReference type="Gene3D" id="2.30.30.190">
    <property type="entry name" value="CAP Gly-rich-like domain"/>
    <property type="match status" value="1"/>
</dbReference>
<keyword evidence="6" id="KW-0677">Repeat</keyword>
<keyword evidence="8" id="KW-0206">Cytoskeleton</keyword>
<keyword evidence="4" id="KW-0963">Cytoplasm</keyword>
<dbReference type="Gene3D" id="3.10.20.90">
    <property type="entry name" value="Phosphatidylinositol 3-kinase Catalytic Subunit, Chain A, domain 1"/>
    <property type="match status" value="1"/>
</dbReference>
<evidence type="ECO:0000256" key="9">
    <source>
        <dbReference type="ARBA" id="ARBA00030180"/>
    </source>
</evidence>
<evidence type="ECO:0000256" key="2">
    <source>
        <dbReference type="ARBA" id="ARBA00006286"/>
    </source>
</evidence>
<proteinExistence type="inferred from homology"/>
<organism evidence="11 12">
    <name type="scientific">Clytia hemisphaerica</name>
    <dbReference type="NCBI Taxonomy" id="252671"/>
    <lineage>
        <taxon>Eukaryota</taxon>
        <taxon>Metazoa</taxon>
        <taxon>Cnidaria</taxon>
        <taxon>Hydrozoa</taxon>
        <taxon>Hydroidolina</taxon>
        <taxon>Leptothecata</taxon>
        <taxon>Obeliida</taxon>
        <taxon>Clytiidae</taxon>
        <taxon>Clytia</taxon>
    </lineage>
</organism>
<dbReference type="SMART" id="SM01052">
    <property type="entry name" value="CAP_GLY"/>
    <property type="match status" value="1"/>
</dbReference>
<dbReference type="InterPro" id="IPR000938">
    <property type="entry name" value="CAP-Gly_domain"/>
</dbReference>
<evidence type="ECO:0000256" key="3">
    <source>
        <dbReference type="ARBA" id="ARBA00015004"/>
    </source>
</evidence>
<evidence type="ECO:0000256" key="8">
    <source>
        <dbReference type="ARBA" id="ARBA00023212"/>
    </source>
</evidence>